<sequence>MLLDRTGLGGQAAKSARIENYLGFPHGVSGEHLTRLAMVQALKFGVRIYSPCAVAGLDLSDDRRPAVLLEDGARIESRAVIAATGAHYRRPDIPQWSTFEKSGCIRYAATDLDVRGYEDQPVTVIGGANSAGQAALSLAARGATVDLIIRGADLGARMSSYLTDRIRAHSRIQVHTGTALRELAGADTLTSIVVEKSGERHDRLDCRALFCFIGADPVSSWLAGVAKDSDGFVLTDSRLPAGTHGTPLPFQTSAPRLFAVGDLRSGSTKRVATAVGEGGSAVSSVHATLAAD</sequence>
<comment type="catalytic activity">
    <reaction evidence="3">
        <text>[thioredoxin]-dithiol + NADP(+) = [thioredoxin]-disulfide + NADPH + H(+)</text>
        <dbReference type="Rhea" id="RHEA:20345"/>
        <dbReference type="Rhea" id="RHEA-COMP:10698"/>
        <dbReference type="Rhea" id="RHEA-COMP:10700"/>
        <dbReference type="ChEBI" id="CHEBI:15378"/>
        <dbReference type="ChEBI" id="CHEBI:29950"/>
        <dbReference type="ChEBI" id="CHEBI:50058"/>
        <dbReference type="ChEBI" id="CHEBI:57783"/>
        <dbReference type="ChEBI" id="CHEBI:58349"/>
        <dbReference type="EC" id="1.8.1.9"/>
    </reaction>
</comment>
<organism evidence="5 6">
    <name type="scientific">Phytohabitans flavus</name>
    <dbReference type="NCBI Taxonomy" id="1076124"/>
    <lineage>
        <taxon>Bacteria</taxon>
        <taxon>Bacillati</taxon>
        <taxon>Actinomycetota</taxon>
        <taxon>Actinomycetes</taxon>
        <taxon>Micromonosporales</taxon>
        <taxon>Micromonosporaceae</taxon>
    </lineage>
</organism>
<keyword evidence="6" id="KW-1185">Reference proteome</keyword>
<reference evidence="5 6" key="2">
    <citation type="submission" date="2020-03" db="EMBL/GenBank/DDBJ databases">
        <authorList>
            <person name="Ichikawa N."/>
            <person name="Kimura A."/>
            <person name="Kitahashi Y."/>
            <person name="Uohara A."/>
        </authorList>
    </citation>
    <scope>NUCLEOTIDE SEQUENCE [LARGE SCALE GENOMIC DNA]</scope>
    <source>
        <strain evidence="5 6">NBRC 107702</strain>
    </source>
</reference>
<dbReference type="InterPro" id="IPR050097">
    <property type="entry name" value="Ferredoxin-NADP_redctase_2"/>
</dbReference>
<dbReference type="PANTHER" id="PTHR48105">
    <property type="entry name" value="THIOREDOXIN REDUCTASE 1-RELATED-RELATED"/>
    <property type="match status" value="1"/>
</dbReference>
<dbReference type="GO" id="GO:0004791">
    <property type="term" value="F:thioredoxin-disulfide reductase (NADPH) activity"/>
    <property type="evidence" value="ECO:0007669"/>
    <property type="project" value="UniProtKB-EC"/>
</dbReference>
<reference evidence="5 6" key="1">
    <citation type="submission" date="2020-03" db="EMBL/GenBank/DDBJ databases">
        <title>Whole genome shotgun sequence of Phytohabitans flavus NBRC 107702.</title>
        <authorList>
            <person name="Komaki H."/>
            <person name="Tamura T."/>
        </authorList>
    </citation>
    <scope>NUCLEOTIDE SEQUENCE [LARGE SCALE GENOMIC DNA]</scope>
    <source>
        <strain evidence="5 6">NBRC 107702</strain>
    </source>
</reference>
<dbReference type="InterPro" id="IPR023753">
    <property type="entry name" value="FAD/NAD-binding_dom"/>
</dbReference>
<dbReference type="AlphaFoldDB" id="A0A6F8XWK9"/>
<proteinExistence type="predicted"/>
<keyword evidence="2" id="KW-0560">Oxidoreductase</keyword>
<dbReference type="SUPFAM" id="SSF51905">
    <property type="entry name" value="FAD/NAD(P)-binding domain"/>
    <property type="match status" value="1"/>
</dbReference>
<evidence type="ECO:0000313" key="6">
    <source>
        <dbReference type="Proteomes" id="UP000502508"/>
    </source>
</evidence>
<dbReference type="InterPro" id="IPR036188">
    <property type="entry name" value="FAD/NAD-bd_sf"/>
</dbReference>
<keyword evidence="1" id="KW-0285">Flavoprotein</keyword>
<evidence type="ECO:0000256" key="3">
    <source>
        <dbReference type="ARBA" id="ARBA00048132"/>
    </source>
</evidence>
<feature type="domain" description="FAD/NAD(P)-binding" evidence="4">
    <location>
        <begin position="4"/>
        <end position="278"/>
    </location>
</feature>
<protein>
    <recommendedName>
        <fullName evidence="4">FAD/NAD(P)-binding domain-containing protein</fullName>
    </recommendedName>
</protein>
<dbReference type="KEGG" id="pfla:Pflav_045870"/>
<dbReference type="Gene3D" id="3.50.50.60">
    <property type="entry name" value="FAD/NAD(P)-binding domain"/>
    <property type="match status" value="2"/>
</dbReference>
<evidence type="ECO:0000256" key="2">
    <source>
        <dbReference type="ARBA" id="ARBA00023002"/>
    </source>
</evidence>
<name>A0A6F8XWK9_9ACTN</name>
<dbReference type="PRINTS" id="PR00469">
    <property type="entry name" value="PNDRDTASEII"/>
</dbReference>
<accession>A0A6F8XWK9</accession>
<dbReference type="PRINTS" id="PR00368">
    <property type="entry name" value="FADPNR"/>
</dbReference>
<evidence type="ECO:0000256" key="1">
    <source>
        <dbReference type="ARBA" id="ARBA00022630"/>
    </source>
</evidence>
<dbReference type="Proteomes" id="UP000502508">
    <property type="component" value="Chromosome"/>
</dbReference>
<evidence type="ECO:0000259" key="4">
    <source>
        <dbReference type="Pfam" id="PF07992"/>
    </source>
</evidence>
<dbReference type="Pfam" id="PF07992">
    <property type="entry name" value="Pyr_redox_2"/>
    <property type="match status" value="1"/>
</dbReference>
<evidence type="ECO:0000313" key="5">
    <source>
        <dbReference type="EMBL" id="BCB78177.1"/>
    </source>
</evidence>
<dbReference type="EMBL" id="AP022870">
    <property type="protein sequence ID" value="BCB78177.1"/>
    <property type="molecule type" value="Genomic_DNA"/>
</dbReference>
<gene>
    <name evidence="5" type="ORF">Pflav_045870</name>
</gene>